<evidence type="ECO:0000313" key="16">
    <source>
        <dbReference type="Proteomes" id="UP001472866"/>
    </source>
</evidence>
<evidence type="ECO:0000256" key="8">
    <source>
        <dbReference type="ARBA" id="ARBA00022833"/>
    </source>
</evidence>
<comment type="similarity">
    <text evidence="1 12">Belongs to the methyltransferase TRM13 family.</text>
</comment>
<dbReference type="AlphaFoldDB" id="A0AAX4PEY5"/>
<feature type="domain" description="CHHC U11-48K-type" evidence="14">
    <location>
        <begin position="76"/>
        <end position="103"/>
    </location>
</feature>
<organism evidence="15 16">
    <name type="scientific">Chloropicon roscoffensis</name>
    <dbReference type="NCBI Taxonomy" id="1461544"/>
    <lineage>
        <taxon>Eukaryota</taxon>
        <taxon>Viridiplantae</taxon>
        <taxon>Chlorophyta</taxon>
        <taxon>Chloropicophyceae</taxon>
        <taxon>Chloropicales</taxon>
        <taxon>Chloropicaceae</taxon>
        <taxon>Chloropicon</taxon>
    </lineage>
</organism>
<dbReference type="InterPro" id="IPR039044">
    <property type="entry name" value="Trm13"/>
</dbReference>
<evidence type="ECO:0000256" key="5">
    <source>
        <dbReference type="ARBA" id="ARBA00022694"/>
    </source>
</evidence>
<dbReference type="EMBL" id="CP151510">
    <property type="protein sequence ID" value="WZN64930.1"/>
    <property type="molecule type" value="Genomic_DNA"/>
</dbReference>
<dbReference type="Proteomes" id="UP001472866">
    <property type="component" value="Chromosome 10"/>
</dbReference>
<keyword evidence="5 12" id="KW-0819">tRNA processing</keyword>
<evidence type="ECO:0000256" key="2">
    <source>
        <dbReference type="ARBA" id="ARBA00022603"/>
    </source>
</evidence>
<keyword evidence="2 12" id="KW-0489">Methyltransferase</keyword>
<comment type="function">
    <text evidence="12">tRNA methylase which 2'-O-methylates cytidine(4) in tRNA(Pro) and tRNA(Gly)(GCC), and adenosine(4) in tRNA(His).</text>
</comment>
<evidence type="ECO:0000256" key="3">
    <source>
        <dbReference type="ARBA" id="ARBA00022679"/>
    </source>
</evidence>
<dbReference type="Pfam" id="PF11722">
    <property type="entry name" value="zf-TRM13_CCCH"/>
    <property type="match status" value="1"/>
</dbReference>
<accession>A0AAX4PEY5</accession>
<comment type="catalytic activity">
    <reaction evidence="11 12">
        <text>adenosine(4) in tRNA(His) + S-adenosyl-L-methionine = 2'-O-methyladenosine(4) in tRNA(His) + S-adenosyl-L-homocysteine + H(+)</text>
        <dbReference type="Rhea" id="RHEA:43196"/>
        <dbReference type="Rhea" id="RHEA-COMP:10401"/>
        <dbReference type="Rhea" id="RHEA-COMP:10402"/>
        <dbReference type="ChEBI" id="CHEBI:15378"/>
        <dbReference type="ChEBI" id="CHEBI:57856"/>
        <dbReference type="ChEBI" id="CHEBI:59789"/>
        <dbReference type="ChEBI" id="CHEBI:74411"/>
        <dbReference type="ChEBI" id="CHEBI:74477"/>
        <dbReference type="EC" id="2.1.1.225"/>
    </reaction>
</comment>
<evidence type="ECO:0000256" key="6">
    <source>
        <dbReference type="ARBA" id="ARBA00022723"/>
    </source>
</evidence>
<keyword evidence="4 12" id="KW-0949">S-adenosyl-L-methionine</keyword>
<dbReference type="PANTHER" id="PTHR12998:SF0">
    <property type="entry name" value="TRNA:M(4)X MODIFICATION ENZYME TRM13 HOMOLOG"/>
    <property type="match status" value="1"/>
</dbReference>
<dbReference type="Pfam" id="PF05253">
    <property type="entry name" value="zf-U11-48K"/>
    <property type="match status" value="1"/>
</dbReference>
<feature type="region of interest" description="Disordered" evidence="13">
    <location>
        <begin position="1"/>
        <end position="30"/>
    </location>
</feature>
<dbReference type="PROSITE" id="PS51800">
    <property type="entry name" value="ZF_CHHC_U11_48K"/>
    <property type="match status" value="1"/>
</dbReference>
<dbReference type="EC" id="2.1.1.225" evidence="12"/>
<evidence type="ECO:0000256" key="4">
    <source>
        <dbReference type="ARBA" id="ARBA00022691"/>
    </source>
</evidence>
<evidence type="ECO:0000256" key="11">
    <source>
        <dbReference type="ARBA" id="ARBA00049393"/>
    </source>
</evidence>
<protein>
    <recommendedName>
        <fullName evidence="12">tRNA:m(4)X modification enzyme TRM13</fullName>
        <ecNumber evidence="12">2.1.1.225</ecNumber>
    </recommendedName>
</protein>
<evidence type="ECO:0000313" key="15">
    <source>
        <dbReference type="EMBL" id="WZN64930.1"/>
    </source>
</evidence>
<comment type="catalytic activity">
    <reaction evidence="9 12">
        <text>cytidine(4) in tRNA(Pro) + S-adenosyl-L-methionine = 2'-O-methylcytidine(4) in tRNA(Pro) + S-adenosyl-L-homocysteine + H(+)</text>
        <dbReference type="Rhea" id="RHEA:32767"/>
        <dbReference type="Rhea" id="RHEA-COMP:10397"/>
        <dbReference type="Rhea" id="RHEA-COMP:10398"/>
        <dbReference type="ChEBI" id="CHEBI:15378"/>
        <dbReference type="ChEBI" id="CHEBI:57856"/>
        <dbReference type="ChEBI" id="CHEBI:59789"/>
        <dbReference type="ChEBI" id="CHEBI:74495"/>
        <dbReference type="ChEBI" id="CHEBI:82748"/>
        <dbReference type="EC" id="2.1.1.225"/>
    </reaction>
</comment>
<comment type="catalytic activity">
    <reaction evidence="10 12">
        <text>cytidine(4) in tRNA(Gly)(GCC) + S-adenosyl-L-methionine = 2'-O-methylcytidine(4) in tRNA(Gly)(GCC) + S-adenosyl-L-homocysteine + H(+)</text>
        <dbReference type="Rhea" id="RHEA:43192"/>
        <dbReference type="Rhea" id="RHEA-COMP:10399"/>
        <dbReference type="Rhea" id="RHEA-COMP:10400"/>
        <dbReference type="ChEBI" id="CHEBI:15378"/>
        <dbReference type="ChEBI" id="CHEBI:57856"/>
        <dbReference type="ChEBI" id="CHEBI:59789"/>
        <dbReference type="ChEBI" id="CHEBI:74495"/>
        <dbReference type="ChEBI" id="CHEBI:82748"/>
        <dbReference type="EC" id="2.1.1.225"/>
    </reaction>
</comment>
<gene>
    <name evidence="15" type="ORF">HKI87_10g64870</name>
</gene>
<dbReference type="InterPro" id="IPR022776">
    <property type="entry name" value="TRM13/UPF0224_CHHC_Znf_dom"/>
</dbReference>
<dbReference type="InterPro" id="IPR021721">
    <property type="entry name" value="Znf_CCCH-type_TRM13"/>
</dbReference>
<evidence type="ECO:0000256" key="12">
    <source>
        <dbReference type="RuleBase" id="RU367103"/>
    </source>
</evidence>
<keyword evidence="7 12" id="KW-0863">Zinc-finger</keyword>
<proteinExistence type="inferred from homology"/>
<sequence>MRPPERAGANKCEKKSARKKKKKGGRGDDVEATLAERRRQNRCTFFLEQKNRYCNSCSVKGTDRCGHHREVEVRPRVRCPVDPSHTCFKDELEKHVLRCNATKRKRELEKKKYFCQNVNLGEESLSTLDVPASERKRVVLGLSGEELRSLVSRVHASVASLSADLGFLEPEDDPSLLLRPEECSPWFGLGEFSGESAHQLARKYKARHVSQQASIIGNTNAFAGKGDRDVCLLELGAGKGYLGAMWVQSMAYKTLVLVDNQCFKFKADREVRKDNSSSVSRLECDLKDLDVTGIEEVAASDRCRVVGKHLCGGATDLALEISANLRSLRGKAAARRLDCLGIATCCHHRCTWRAFVAREIFLSLGFSAQEFQLVSWMTGWAVCGHGNPKEAEAEARARENDTDAAGHPLFGMMTREERMAAGRACKRLLDLCRARWLREKGMAARYVKYAPQDVTGENMMLLAK</sequence>
<dbReference type="Pfam" id="PF05206">
    <property type="entry name" value="TRM13"/>
    <property type="match status" value="1"/>
</dbReference>
<keyword evidence="16" id="KW-1185">Reference proteome</keyword>
<dbReference type="PANTHER" id="PTHR12998">
    <property type="entry name" value="TRNA:M(4)X MODIFICATION ENZYME TRM13 HOMOLOG"/>
    <property type="match status" value="1"/>
</dbReference>
<evidence type="ECO:0000256" key="9">
    <source>
        <dbReference type="ARBA" id="ARBA00048165"/>
    </source>
</evidence>
<keyword evidence="3 12" id="KW-0808">Transferase</keyword>
<dbReference type="InterPro" id="IPR007871">
    <property type="entry name" value="Methyltransferase_TRM13"/>
</dbReference>
<evidence type="ECO:0000256" key="1">
    <source>
        <dbReference type="ARBA" id="ARBA00005265"/>
    </source>
</evidence>
<name>A0AAX4PEY5_9CHLO</name>
<dbReference type="GO" id="GO:0106050">
    <property type="term" value="F:tRNA 2'-O-methyltransferase activity"/>
    <property type="evidence" value="ECO:0007669"/>
    <property type="project" value="UniProtKB-UniRule"/>
</dbReference>
<dbReference type="GO" id="GO:0030488">
    <property type="term" value="P:tRNA methylation"/>
    <property type="evidence" value="ECO:0007669"/>
    <property type="project" value="InterPro"/>
</dbReference>
<evidence type="ECO:0000256" key="10">
    <source>
        <dbReference type="ARBA" id="ARBA00048635"/>
    </source>
</evidence>
<dbReference type="GO" id="GO:0008270">
    <property type="term" value="F:zinc ion binding"/>
    <property type="evidence" value="ECO:0007669"/>
    <property type="project" value="UniProtKB-KW"/>
</dbReference>
<evidence type="ECO:0000256" key="13">
    <source>
        <dbReference type="SAM" id="MobiDB-lite"/>
    </source>
</evidence>
<evidence type="ECO:0000259" key="14">
    <source>
        <dbReference type="PROSITE" id="PS51800"/>
    </source>
</evidence>
<keyword evidence="8 12" id="KW-0862">Zinc</keyword>
<reference evidence="15 16" key="1">
    <citation type="submission" date="2024-03" db="EMBL/GenBank/DDBJ databases">
        <title>Complete genome sequence of the green alga Chloropicon roscoffensis RCC1871.</title>
        <authorList>
            <person name="Lemieux C."/>
            <person name="Pombert J.-F."/>
            <person name="Otis C."/>
            <person name="Turmel M."/>
        </authorList>
    </citation>
    <scope>NUCLEOTIDE SEQUENCE [LARGE SCALE GENOMIC DNA]</scope>
    <source>
        <strain evidence="15 16">RCC1871</strain>
    </source>
</reference>
<evidence type="ECO:0000256" key="7">
    <source>
        <dbReference type="ARBA" id="ARBA00022771"/>
    </source>
</evidence>
<keyword evidence="6 12" id="KW-0479">Metal-binding</keyword>